<sequence>MVLSLIHFRYKMVDGSPVPTIIFQDNPSLFHGFKLSLNFSFFGSFTSLTLQHMYPKLSKCCQLLAVVSTTTEFIILVRHPTHMLQISEELSDCQNLLVQLPAAQ</sequence>
<organism evidence="1 2">
    <name type="scientific">Bauhinia variegata</name>
    <name type="common">Purple orchid tree</name>
    <name type="synonym">Phanera variegata</name>
    <dbReference type="NCBI Taxonomy" id="167791"/>
    <lineage>
        <taxon>Eukaryota</taxon>
        <taxon>Viridiplantae</taxon>
        <taxon>Streptophyta</taxon>
        <taxon>Embryophyta</taxon>
        <taxon>Tracheophyta</taxon>
        <taxon>Spermatophyta</taxon>
        <taxon>Magnoliopsida</taxon>
        <taxon>eudicotyledons</taxon>
        <taxon>Gunneridae</taxon>
        <taxon>Pentapetalae</taxon>
        <taxon>rosids</taxon>
        <taxon>fabids</taxon>
        <taxon>Fabales</taxon>
        <taxon>Fabaceae</taxon>
        <taxon>Cercidoideae</taxon>
        <taxon>Cercideae</taxon>
        <taxon>Bauhiniinae</taxon>
        <taxon>Bauhinia</taxon>
    </lineage>
</organism>
<protein>
    <submittedName>
        <fullName evidence="1">Uncharacterized protein</fullName>
    </submittedName>
</protein>
<keyword evidence="2" id="KW-1185">Reference proteome</keyword>
<evidence type="ECO:0000313" key="1">
    <source>
        <dbReference type="EMBL" id="KAI4357937.1"/>
    </source>
</evidence>
<comment type="caution">
    <text evidence="1">The sequence shown here is derived from an EMBL/GenBank/DDBJ whole genome shotgun (WGS) entry which is preliminary data.</text>
</comment>
<dbReference type="Proteomes" id="UP000828941">
    <property type="component" value="Chromosome 1"/>
</dbReference>
<name>A0ACB9QAT9_BAUVA</name>
<reference evidence="1 2" key="1">
    <citation type="journal article" date="2022" name="DNA Res.">
        <title>Chromosomal-level genome assembly of the orchid tree Bauhinia variegata (Leguminosae; Cercidoideae) supports the allotetraploid origin hypothesis of Bauhinia.</title>
        <authorList>
            <person name="Zhong Y."/>
            <person name="Chen Y."/>
            <person name="Zheng D."/>
            <person name="Pang J."/>
            <person name="Liu Y."/>
            <person name="Luo S."/>
            <person name="Meng S."/>
            <person name="Qian L."/>
            <person name="Wei D."/>
            <person name="Dai S."/>
            <person name="Zhou R."/>
        </authorList>
    </citation>
    <scope>NUCLEOTIDE SEQUENCE [LARGE SCALE GENOMIC DNA]</scope>
    <source>
        <strain evidence="1">BV-YZ2020</strain>
    </source>
</reference>
<proteinExistence type="predicted"/>
<evidence type="ECO:0000313" key="2">
    <source>
        <dbReference type="Proteomes" id="UP000828941"/>
    </source>
</evidence>
<dbReference type="EMBL" id="CM039426">
    <property type="protein sequence ID" value="KAI4357937.1"/>
    <property type="molecule type" value="Genomic_DNA"/>
</dbReference>
<gene>
    <name evidence="1" type="ORF">L6164_001852</name>
</gene>
<accession>A0ACB9QAT9</accession>